<comment type="caution">
    <text evidence="1">The sequence shown here is derived from an EMBL/GenBank/DDBJ whole genome shotgun (WGS) entry which is preliminary data.</text>
</comment>
<keyword evidence="2" id="KW-1185">Reference proteome</keyword>
<sequence length="83" mass="9534">MATDKPPRILIGSPVRQTPDILAICSDGSLSVKRNRHMFGCQCHHWRTGIWRFFYRWHVLAPRIMPASVRGLLQLGDIRNHSG</sequence>
<dbReference type="EMBL" id="JAUSSU010000009">
    <property type="protein sequence ID" value="MDQ0115012.1"/>
    <property type="molecule type" value="Genomic_DNA"/>
</dbReference>
<proteinExistence type="predicted"/>
<accession>A0ABT9U5U1</accession>
<gene>
    <name evidence="1" type="ORF">J2T15_004469</name>
</gene>
<evidence type="ECO:0000313" key="1">
    <source>
        <dbReference type="EMBL" id="MDQ0115012.1"/>
    </source>
</evidence>
<organism evidence="1 2">
    <name type="scientific">Paenibacillus harenae</name>
    <dbReference type="NCBI Taxonomy" id="306543"/>
    <lineage>
        <taxon>Bacteria</taxon>
        <taxon>Bacillati</taxon>
        <taxon>Bacillota</taxon>
        <taxon>Bacilli</taxon>
        <taxon>Bacillales</taxon>
        <taxon>Paenibacillaceae</taxon>
        <taxon>Paenibacillus</taxon>
    </lineage>
</organism>
<dbReference type="Proteomes" id="UP001229346">
    <property type="component" value="Unassembled WGS sequence"/>
</dbReference>
<protein>
    <submittedName>
        <fullName evidence="1">Uncharacterized protein</fullName>
    </submittedName>
</protein>
<evidence type="ECO:0000313" key="2">
    <source>
        <dbReference type="Proteomes" id="UP001229346"/>
    </source>
</evidence>
<dbReference type="RefSeq" id="WP_307206389.1">
    <property type="nucleotide sequence ID" value="NZ_JAUSSU010000009.1"/>
</dbReference>
<reference evidence="1 2" key="1">
    <citation type="submission" date="2023-07" db="EMBL/GenBank/DDBJ databases">
        <title>Sorghum-associated microbial communities from plants grown in Nebraska, USA.</title>
        <authorList>
            <person name="Schachtman D."/>
        </authorList>
    </citation>
    <scope>NUCLEOTIDE SEQUENCE [LARGE SCALE GENOMIC DNA]</scope>
    <source>
        <strain evidence="1 2">CC482</strain>
    </source>
</reference>
<name>A0ABT9U5U1_PAEHA</name>